<organism evidence="1 2">
    <name type="scientific">Olea europaea subsp. europaea</name>
    <dbReference type="NCBI Taxonomy" id="158383"/>
    <lineage>
        <taxon>Eukaryota</taxon>
        <taxon>Viridiplantae</taxon>
        <taxon>Streptophyta</taxon>
        <taxon>Embryophyta</taxon>
        <taxon>Tracheophyta</taxon>
        <taxon>Spermatophyta</taxon>
        <taxon>Magnoliopsida</taxon>
        <taxon>eudicotyledons</taxon>
        <taxon>Gunneridae</taxon>
        <taxon>Pentapetalae</taxon>
        <taxon>asterids</taxon>
        <taxon>lamiids</taxon>
        <taxon>Lamiales</taxon>
        <taxon>Oleaceae</taxon>
        <taxon>Oleeae</taxon>
        <taxon>Olea</taxon>
    </lineage>
</organism>
<gene>
    <name evidence="1" type="ORF">OLEA9_A032117</name>
</gene>
<evidence type="ECO:0000313" key="2">
    <source>
        <dbReference type="Proteomes" id="UP000594638"/>
    </source>
</evidence>
<accession>A0A8S0TU78</accession>
<dbReference type="AlphaFoldDB" id="A0A8S0TU78"/>
<protein>
    <submittedName>
        <fullName evidence="1">Uncharacterized protein</fullName>
    </submittedName>
</protein>
<dbReference type="EMBL" id="CACTIH010007295">
    <property type="protein sequence ID" value="CAA3008304.1"/>
    <property type="molecule type" value="Genomic_DNA"/>
</dbReference>
<dbReference type="Gramene" id="OE9A032117T1">
    <property type="protein sequence ID" value="OE9A032117C1"/>
    <property type="gene ID" value="OE9A032117"/>
</dbReference>
<evidence type="ECO:0000313" key="1">
    <source>
        <dbReference type="EMBL" id="CAA3008304.1"/>
    </source>
</evidence>
<proteinExistence type="predicted"/>
<dbReference type="Proteomes" id="UP000594638">
    <property type="component" value="Unassembled WGS sequence"/>
</dbReference>
<sequence length="149" mass="16558">MPGNQVASLSWPGHALDMAYTLCPEGSKNHPASLSCPGHGLYIVSQKCLNIRLCPCHVRDMARTPCPRNCREMPENQVASLTQSRSVPNMARTLLPKNCLEIYENQDMSLPTHPGYGLHTVPKNRPEMPENQAPSLSWLRRVLDLACTP</sequence>
<reference evidence="1 2" key="1">
    <citation type="submission" date="2019-12" db="EMBL/GenBank/DDBJ databases">
        <authorList>
            <person name="Alioto T."/>
            <person name="Alioto T."/>
            <person name="Gomez Garrido J."/>
        </authorList>
    </citation>
    <scope>NUCLEOTIDE SEQUENCE [LARGE SCALE GENOMIC DNA]</scope>
</reference>
<name>A0A8S0TU78_OLEEU</name>
<keyword evidence="2" id="KW-1185">Reference proteome</keyword>
<comment type="caution">
    <text evidence="1">The sequence shown here is derived from an EMBL/GenBank/DDBJ whole genome shotgun (WGS) entry which is preliminary data.</text>
</comment>